<feature type="region of interest" description="Disordered" evidence="1">
    <location>
        <begin position="307"/>
        <end position="333"/>
    </location>
</feature>
<protein>
    <recommendedName>
        <fullName evidence="6">Mid2 domain-containing protein</fullName>
    </recommendedName>
</protein>
<name>A0A8K0VZU8_9PLEO</name>
<dbReference type="AlphaFoldDB" id="A0A8K0VZU8"/>
<keyword evidence="3" id="KW-0732">Signal</keyword>
<proteinExistence type="predicted"/>
<organism evidence="4 5">
    <name type="scientific">Paraphoma chrysanthemicola</name>
    <dbReference type="NCBI Taxonomy" id="798071"/>
    <lineage>
        <taxon>Eukaryota</taxon>
        <taxon>Fungi</taxon>
        <taxon>Dikarya</taxon>
        <taxon>Ascomycota</taxon>
        <taxon>Pezizomycotina</taxon>
        <taxon>Dothideomycetes</taxon>
        <taxon>Pleosporomycetidae</taxon>
        <taxon>Pleosporales</taxon>
        <taxon>Pleosporineae</taxon>
        <taxon>Phaeosphaeriaceae</taxon>
        <taxon>Paraphoma</taxon>
    </lineage>
</organism>
<evidence type="ECO:0000256" key="3">
    <source>
        <dbReference type="SAM" id="SignalP"/>
    </source>
</evidence>
<dbReference type="OrthoDB" id="5347452at2759"/>
<keyword evidence="5" id="KW-1185">Reference proteome</keyword>
<feature type="signal peptide" evidence="3">
    <location>
        <begin position="1"/>
        <end position="21"/>
    </location>
</feature>
<dbReference type="EMBL" id="JAGMVJ010000007">
    <property type="protein sequence ID" value="KAH7089122.1"/>
    <property type="molecule type" value="Genomic_DNA"/>
</dbReference>
<feature type="transmembrane region" description="Helical" evidence="2">
    <location>
        <begin position="235"/>
        <end position="260"/>
    </location>
</feature>
<keyword evidence="2" id="KW-0812">Transmembrane</keyword>
<keyword evidence="2" id="KW-0472">Membrane</keyword>
<sequence length="333" mass="34707">MSMIFGDHALLWAVMLSYVSASIASTQLPLATPRTRVEAKWSPTTTPAPEIGSINLFGRQMGDNTCGWISGQAASPITCAASTAICATNTLYGVQGCCDPQSLSACTIPTTCVPSNAISTLCTEQACITNSAVLKCSQSDIPGCYRMIFMYSRTVMTQHGCNAFPFTATVFRSYIQTQLISLGSSRTVTVQTSGGAVAPPTGIGVPYVTYTIIVPSGGSQPPFLNSVASNTKSNIGAIVGGAVGGFVALSATCFGVFFIWRKIKKDRAAAHSAYTLAGTSDGGNPSYDQSWQGYSAPYDLSSGGNGLPVEVEAKHGQSEASANTRNQVHEVSA</sequence>
<evidence type="ECO:0000313" key="5">
    <source>
        <dbReference type="Proteomes" id="UP000813461"/>
    </source>
</evidence>
<comment type="caution">
    <text evidence="4">The sequence shown here is derived from an EMBL/GenBank/DDBJ whole genome shotgun (WGS) entry which is preliminary data.</text>
</comment>
<evidence type="ECO:0000256" key="2">
    <source>
        <dbReference type="SAM" id="Phobius"/>
    </source>
</evidence>
<evidence type="ECO:0000313" key="4">
    <source>
        <dbReference type="EMBL" id="KAH7089122.1"/>
    </source>
</evidence>
<reference evidence="4" key="1">
    <citation type="journal article" date="2021" name="Nat. Commun.">
        <title>Genetic determinants of endophytism in the Arabidopsis root mycobiome.</title>
        <authorList>
            <person name="Mesny F."/>
            <person name="Miyauchi S."/>
            <person name="Thiergart T."/>
            <person name="Pickel B."/>
            <person name="Atanasova L."/>
            <person name="Karlsson M."/>
            <person name="Huettel B."/>
            <person name="Barry K.W."/>
            <person name="Haridas S."/>
            <person name="Chen C."/>
            <person name="Bauer D."/>
            <person name="Andreopoulos W."/>
            <person name="Pangilinan J."/>
            <person name="LaButti K."/>
            <person name="Riley R."/>
            <person name="Lipzen A."/>
            <person name="Clum A."/>
            <person name="Drula E."/>
            <person name="Henrissat B."/>
            <person name="Kohler A."/>
            <person name="Grigoriev I.V."/>
            <person name="Martin F.M."/>
            <person name="Hacquard S."/>
        </authorList>
    </citation>
    <scope>NUCLEOTIDE SEQUENCE</scope>
    <source>
        <strain evidence="4">MPI-SDFR-AT-0120</strain>
    </source>
</reference>
<gene>
    <name evidence="4" type="ORF">FB567DRAFT_523061</name>
</gene>
<evidence type="ECO:0000256" key="1">
    <source>
        <dbReference type="SAM" id="MobiDB-lite"/>
    </source>
</evidence>
<feature type="chain" id="PRO_5035461548" description="Mid2 domain-containing protein" evidence="3">
    <location>
        <begin position="22"/>
        <end position="333"/>
    </location>
</feature>
<keyword evidence="2" id="KW-1133">Transmembrane helix</keyword>
<dbReference type="Proteomes" id="UP000813461">
    <property type="component" value="Unassembled WGS sequence"/>
</dbReference>
<accession>A0A8K0VZU8</accession>
<evidence type="ECO:0008006" key="6">
    <source>
        <dbReference type="Google" id="ProtNLM"/>
    </source>
</evidence>